<comment type="caution">
    <text evidence="2">The sequence shown here is derived from an EMBL/GenBank/DDBJ whole genome shotgun (WGS) entry which is preliminary data.</text>
</comment>
<accession>A0A819MEC0</accession>
<proteinExistence type="predicted"/>
<evidence type="ECO:0000256" key="1">
    <source>
        <dbReference type="SAM" id="MobiDB-lite"/>
    </source>
</evidence>
<dbReference type="EMBL" id="CAJOBE010005608">
    <property type="protein sequence ID" value="CAF3979120.1"/>
    <property type="molecule type" value="Genomic_DNA"/>
</dbReference>
<protein>
    <submittedName>
        <fullName evidence="2">Uncharacterized protein</fullName>
    </submittedName>
</protein>
<organism evidence="2 3">
    <name type="scientific">Rotaria sordida</name>
    <dbReference type="NCBI Taxonomy" id="392033"/>
    <lineage>
        <taxon>Eukaryota</taxon>
        <taxon>Metazoa</taxon>
        <taxon>Spiralia</taxon>
        <taxon>Gnathifera</taxon>
        <taxon>Rotifera</taxon>
        <taxon>Eurotatoria</taxon>
        <taxon>Bdelloidea</taxon>
        <taxon>Philodinida</taxon>
        <taxon>Philodinidae</taxon>
        <taxon>Rotaria</taxon>
    </lineage>
</organism>
<evidence type="ECO:0000313" key="2">
    <source>
        <dbReference type="EMBL" id="CAF3979120.1"/>
    </source>
</evidence>
<reference evidence="2" key="1">
    <citation type="submission" date="2021-02" db="EMBL/GenBank/DDBJ databases">
        <authorList>
            <person name="Nowell W R."/>
        </authorList>
    </citation>
    <scope>NUCLEOTIDE SEQUENCE</scope>
</reference>
<name>A0A819MEC0_9BILA</name>
<feature type="compositionally biased region" description="Acidic residues" evidence="1">
    <location>
        <begin position="46"/>
        <end position="79"/>
    </location>
</feature>
<dbReference type="AlphaFoldDB" id="A0A819MEC0"/>
<dbReference type="Proteomes" id="UP000663874">
    <property type="component" value="Unassembled WGS sequence"/>
</dbReference>
<sequence length="185" mass="21202">MSSIDDSTSISPMSLVLDLTQHSSDEVSIFVENKELRKTSDHDENSNQDDEMNDEPQLDDDEPQLDDDDEPQLDDDDDITPVSPINKNIPILNRTISKIGSNFHLLLESDITDVFSKVSTEFLAGFSYESATEDRYSSVITFHFFTDYIETETACQWQICNKKPLTCQILVHNKRYLDEQENINL</sequence>
<evidence type="ECO:0000313" key="3">
    <source>
        <dbReference type="Proteomes" id="UP000663874"/>
    </source>
</evidence>
<gene>
    <name evidence="2" type="ORF">FNK824_LOCUS24763</name>
</gene>
<feature type="region of interest" description="Disordered" evidence="1">
    <location>
        <begin position="30"/>
        <end position="84"/>
    </location>
</feature>
<feature type="compositionally biased region" description="Basic and acidic residues" evidence="1">
    <location>
        <begin position="32"/>
        <end position="45"/>
    </location>
</feature>